<dbReference type="InterPro" id="IPR043504">
    <property type="entry name" value="Peptidase_S1_PA_chymotrypsin"/>
</dbReference>
<dbReference type="EMBL" id="OC865352">
    <property type="protein sequence ID" value="CAD7632289.1"/>
    <property type="molecule type" value="Genomic_DNA"/>
</dbReference>
<feature type="chain" id="PRO_5035591830" description="Peptidase S1 domain-containing protein" evidence="9">
    <location>
        <begin position="20"/>
        <end position="276"/>
    </location>
</feature>
<evidence type="ECO:0000256" key="6">
    <source>
        <dbReference type="ARBA" id="ARBA00022825"/>
    </source>
</evidence>
<dbReference type="InterPro" id="IPR001314">
    <property type="entry name" value="Peptidase_S1A"/>
</dbReference>
<evidence type="ECO:0000313" key="11">
    <source>
        <dbReference type="EMBL" id="CAD7632289.1"/>
    </source>
</evidence>
<dbReference type="GO" id="GO:0004252">
    <property type="term" value="F:serine-type endopeptidase activity"/>
    <property type="evidence" value="ECO:0007669"/>
    <property type="project" value="InterPro"/>
</dbReference>
<keyword evidence="12" id="KW-1185">Reference proteome</keyword>
<dbReference type="PANTHER" id="PTHR24276">
    <property type="entry name" value="POLYSERASE-RELATED"/>
    <property type="match status" value="1"/>
</dbReference>
<dbReference type="PRINTS" id="PR00722">
    <property type="entry name" value="CHYMOTRYPSIN"/>
</dbReference>
<dbReference type="Pfam" id="PF00089">
    <property type="entry name" value="Trypsin"/>
    <property type="match status" value="1"/>
</dbReference>
<feature type="domain" description="Peptidase S1" evidence="10">
    <location>
        <begin position="53"/>
        <end position="276"/>
    </location>
</feature>
<feature type="signal peptide" evidence="9">
    <location>
        <begin position="1"/>
        <end position="19"/>
    </location>
</feature>
<sequence length="276" mass="28512">MRQLLVVCLAMGVMCGAEPLPVPYEVYVRNGGLPVPEALRTGNWYNRQTDSYIVGGTPAAAGEAPHIVSLSTSSHFCGASVLDKDTIITAAHCVAGSSASNMKARVGSLRHASGGQQVAVKEIRAHKQYNSGTIDYDIAILKLASSLNVDGTNVKAVTLPTAELANGAEVLVAGWGTTRAGASTLPAALQRVNVNIVARTTCNTNYGAGSITERMICAAVNGGGKDACQGDSGGPLTVNGVLYGVVSWGRSCALATHPGVYTNVVSLLDWISQNRG</sequence>
<evidence type="ECO:0000256" key="8">
    <source>
        <dbReference type="RuleBase" id="RU363034"/>
    </source>
</evidence>
<dbReference type="EMBL" id="CAJPIZ010010777">
    <property type="protein sequence ID" value="CAG2112719.1"/>
    <property type="molecule type" value="Genomic_DNA"/>
</dbReference>
<dbReference type="PANTHER" id="PTHR24276:SF98">
    <property type="entry name" value="FI18310P1-RELATED"/>
    <property type="match status" value="1"/>
</dbReference>
<gene>
    <name evidence="11" type="ORF">OSB1V03_LOCUS12694</name>
</gene>
<dbReference type="InterPro" id="IPR001254">
    <property type="entry name" value="Trypsin_dom"/>
</dbReference>
<proteinExistence type="inferred from homology"/>
<evidence type="ECO:0000256" key="7">
    <source>
        <dbReference type="ARBA" id="ARBA00023157"/>
    </source>
</evidence>
<dbReference type="PROSITE" id="PS00135">
    <property type="entry name" value="TRYPSIN_SER"/>
    <property type="match status" value="1"/>
</dbReference>
<evidence type="ECO:0000313" key="12">
    <source>
        <dbReference type="Proteomes" id="UP000759131"/>
    </source>
</evidence>
<dbReference type="PROSITE" id="PS50240">
    <property type="entry name" value="TRYPSIN_DOM"/>
    <property type="match status" value="1"/>
</dbReference>
<dbReference type="CDD" id="cd00190">
    <property type="entry name" value="Tryp_SPc"/>
    <property type="match status" value="1"/>
</dbReference>
<dbReference type="SMART" id="SM00020">
    <property type="entry name" value="Tryp_SPc"/>
    <property type="match status" value="1"/>
</dbReference>
<dbReference type="InterPro" id="IPR050430">
    <property type="entry name" value="Peptidase_S1"/>
</dbReference>
<dbReference type="Proteomes" id="UP000759131">
    <property type="component" value="Unassembled WGS sequence"/>
</dbReference>
<dbReference type="AlphaFoldDB" id="A0A7R9KZD7"/>
<dbReference type="Gene3D" id="2.40.10.10">
    <property type="entry name" value="Trypsin-like serine proteases"/>
    <property type="match status" value="1"/>
</dbReference>
<organism evidence="11">
    <name type="scientific">Medioppia subpectinata</name>
    <dbReference type="NCBI Taxonomy" id="1979941"/>
    <lineage>
        <taxon>Eukaryota</taxon>
        <taxon>Metazoa</taxon>
        <taxon>Ecdysozoa</taxon>
        <taxon>Arthropoda</taxon>
        <taxon>Chelicerata</taxon>
        <taxon>Arachnida</taxon>
        <taxon>Acari</taxon>
        <taxon>Acariformes</taxon>
        <taxon>Sarcoptiformes</taxon>
        <taxon>Oribatida</taxon>
        <taxon>Brachypylina</taxon>
        <taxon>Oppioidea</taxon>
        <taxon>Oppiidae</taxon>
        <taxon>Medioppia</taxon>
    </lineage>
</organism>
<dbReference type="InterPro" id="IPR033116">
    <property type="entry name" value="TRYPSIN_SER"/>
</dbReference>
<comment type="similarity">
    <text evidence="2">Belongs to the peptidase S1 family.</text>
</comment>
<evidence type="ECO:0000259" key="10">
    <source>
        <dbReference type="PROSITE" id="PS50240"/>
    </source>
</evidence>
<evidence type="ECO:0000256" key="9">
    <source>
        <dbReference type="SAM" id="SignalP"/>
    </source>
</evidence>
<evidence type="ECO:0000256" key="1">
    <source>
        <dbReference type="ARBA" id="ARBA00004613"/>
    </source>
</evidence>
<dbReference type="GO" id="GO:0016485">
    <property type="term" value="P:protein processing"/>
    <property type="evidence" value="ECO:0007669"/>
    <property type="project" value="UniProtKB-ARBA"/>
</dbReference>
<reference evidence="11" key="1">
    <citation type="submission" date="2020-11" db="EMBL/GenBank/DDBJ databases">
        <authorList>
            <person name="Tran Van P."/>
        </authorList>
    </citation>
    <scope>NUCLEOTIDE SEQUENCE</scope>
</reference>
<protein>
    <recommendedName>
        <fullName evidence="10">Peptidase S1 domain-containing protein</fullName>
    </recommendedName>
</protein>
<evidence type="ECO:0000256" key="2">
    <source>
        <dbReference type="ARBA" id="ARBA00007664"/>
    </source>
</evidence>
<evidence type="ECO:0000256" key="4">
    <source>
        <dbReference type="ARBA" id="ARBA00022670"/>
    </source>
</evidence>
<dbReference type="SUPFAM" id="SSF50494">
    <property type="entry name" value="Trypsin-like serine proteases"/>
    <property type="match status" value="1"/>
</dbReference>
<dbReference type="InterPro" id="IPR009003">
    <property type="entry name" value="Peptidase_S1_PA"/>
</dbReference>
<evidence type="ECO:0000256" key="5">
    <source>
        <dbReference type="ARBA" id="ARBA00022801"/>
    </source>
</evidence>
<keyword evidence="7" id="KW-1015">Disulfide bond</keyword>
<comment type="subcellular location">
    <subcellularLocation>
        <location evidence="1">Secreted</location>
    </subcellularLocation>
</comment>
<keyword evidence="6 8" id="KW-0720">Serine protease</keyword>
<name>A0A7R9KZD7_9ACAR</name>
<dbReference type="InterPro" id="IPR018114">
    <property type="entry name" value="TRYPSIN_HIS"/>
</dbReference>
<keyword evidence="5 8" id="KW-0378">Hydrolase</keyword>
<dbReference type="GO" id="GO:0005576">
    <property type="term" value="C:extracellular region"/>
    <property type="evidence" value="ECO:0007669"/>
    <property type="project" value="UniProtKB-SubCell"/>
</dbReference>
<evidence type="ECO:0000256" key="3">
    <source>
        <dbReference type="ARBA" id="ARBA00022525"/>
    </source>
</evidence>
<dbReference type="FunFam" id="2.40.10.10:FF:000047">
    <property type="entry name" value="Trypsin eta"/>
    <property type="match status" value="1"/>
</dbReference>
<accession>A0A7R9KZD7</accession>
<dbReference type="PROSITE" id="PS00134">
    <property type="entry name" value="TRYPSIN_HIS"/>
    <property type="match status" value="1"/>
</dbReference>
<keyword evidence="3" id="KW-0964">Secreted</keyword>
<keyword evidence="9" id="KW-0732">Signal</keyword>
<dbReference type="OrthoDB" id="6514235at2759"/>
<keyword evidence="4 8" id="KW-0645">Protease</keyword>